<dbReference type="InterPro" id="IPR048437">
    <property type="entry name" value="MASE11"/>
</dbReference>
<dbReference type="InterPro" id="IPR037522">
    <property type="entry name" value="HD_GYP_dom"/>
</dbReference>
<feature type="transmembrane region" description="Helical" evidence="1">
    <location>
        <begin position="166"/>
        <end position="186"/>
    </location>
</feature>
<dbReference type="RefSeq" id="WP_052470176.1">
    <property type="nucleotide sequence ID" value="NZ_AP012273.1"/>
</dbReference>
<dbReference type="InterPro" id="IPR003607">
    <property type="entry name" value="HD/PDEase_dom"/>
</dbReference>
<feature type="transmembrane region" description="Helical" evidence="1">
    <location>
        <begin position="59"/>
        <end position="76"/>
    </location>
</feature>
<dbReference type="Gene3D" id="1.10.3210.10">
    <property type="entry name" value="Hypothetical protein af1432"/>
    <property type="match status" value="1"/>
</dbReference>
<dbReference type="GO" id="GO:0008081">
    <property type="term" value="F:phosphoric diester hydrolase activity"/>
    <property type="evidence" value="ECO:0007669"/>
    <property type="project" value="UniProtKB-ARBA"/>
</dbReference>
<dbReference type="InterPro" id="IPR052020">
    <property type="entry name" value="Cyclic_di-GMP/3'3'-cGAMP_PDE"/>
</dbReference>
<dbReference type="Proteomes" id="UP000031631">
    <property type="component" value="Chromosome"/>
</dbReference>
<keyword evidence="1" id="KW-0472">Membrane</keyword>
<dbReference type="Pfam" id="PF13487">
    <property type="entry name" value="HD_5"/>
    <property type="match status" value="1"/>
</dbReference>
<gene>
    <name evidence="3" type="ORF">TBH_C2481</name>
</gene>
<name>A0A7U6GKM1_9GAMM</name>
<reference evidence="3 4" key="1">
    <citation type="journal article" date="2014" name="PLoS ONE">
        <title>Physiological and genomic features of a novel sulfur-oxidizing gammaproteobacterium belonging to a previously uncultivated symbiotic lineage isolated from a hydrothermal vent.</title>
        <authorList>
            <person name="Nunoura T."/>
            <person name="Takaki Y."/>
            <person name="Kazama H."/>
            <person name="Kakuta J."/>
            <person name="Shimamura S."/>
            <person name="Makita H."/>
            <person name="Hirai M."/>
            <person name="Miyazaki M."/>
            <person name="Takai K."/>
        </authorList>
    </citation>
    <scope>NUCLEOTIDE SEQUENCE [LARGE SCALE GENOMIC DNA]</scope>
    <source>
        <strain evidence="3 4">Hiromi1</strain>
    </source>
</reference>
<evidence type="ECO:0000313" key="4">
    <source>
        <dbReference type="Proteomes" id="UP000031631"/>
    </source>
</evidence>
<dbReference type="KEGG" id="tbn:TBH_C2481"/>
<keyword evidence="1" id="KW-1133">Transmembrane helix</keyword>
<feature type="domain" description="HD-GYP" evidence="2">
    <location>
        <begin position="207"/>
        <end position="418"/>
    </location>
</feature>
<feature type="transmembrane region" description="Helical" evidence="1">
    <location>
        <begin position="88"/>
        <end position="105"/>
    </location>
</feature>
<dbReference type="SUPFAM" id="SSF109604">
    <property type="entry name" value="HD-domain/PDEase-like"/>
    <property type="match status" value="1"/>
</dbReference>
<evidence type="ECO:0000313" key="3">
    <source>
        <dbReference type="EMBL" id="BAO45390.1"/>
    </source>
</evidence>
<sequence length="419" mass="46234">MKNFLAEKLHRYILRRRSSDCDSLRCAQEKILYGMLGISWIVLIVPYVLGVVLGARAGLWMVVVVDTLVYSLLLYLVLKPSLSYHARVYGVLGVIQFLALALLLITGSQGAGWLWLLFTPVLASLLLSSRNGYLVVASNIGFLLLIAAIDVLFVPGWAAFLRVGPALFAIMVGNYLAISVILVFMIGRLLSSLEDTIEAVQRGAGELQLTQEVTVDTMASLAEYRDIETGNHIIRTRHYVAALARQLQQQSSRHAAILDDSAIDLLSQSAPLHDIGKIGVPDEILLKPGKLTAEEFEEMKKHTVYGKDALMHAGDKLGSNHFLQLAAEVAWTHHEKWDGSGYPRGLSGENIPLSGRIMAVADVYDALISRRVYKEAYTHREALAYIGEQSGRMFDPDVVKALNTVADDFVLIAQKFSDQ</sequence>
<proteinExistence type="predicted"/>
<keyword evidence="1" id="KW-0812">Transmembrane</keyword>
<dbReference type="PANTHER" id="PTHR45228:SF5">
    <property type="entry name" value="CYCLIC DI-GMP PHOSPHODIESTERASE VC_1348-RELATED"/>
    <property type="match status" value="1"/>
</dbReference>
<evidence type="ECO:0000259" key="2">
    <source>
        <dbReference type="PROSITE" id="PS51832"/>
    </source>
</evidence>
<accession>A0A7U6GKM1</accession>
<feature type="transmembrane region" description="Helical" evidence="1">
    <location>
        <begin position="31"/>
        <end position="53"/>
    </location>
</feature>
<dbReference type="AlphaFoldDB" id="A0A7U6GKM1"/>
<feature type="transmembrane region" description="Helical" evidence="1">
    <location>
        <begin position="140"/>
        <end position="160"/>
    </location>
</feature>
<protein>
    <submittedName>
        <fullName evidence="3">Two-component system response regulator</fullName>
    </submittedName>
</protein>
<dbReference type="PROSITE" id="PS51832">
    <property type="entry name" value="HD_GYP"/>
    <property type="match status" value="1"/>
</dbReference>
<dbReference type="EMBL" id="AP012273">
    <property type="protein sequence ID" value="BAO45390.1"/>
    <property type="molecule type" value="Genomic_DNA"/>
</dbReference>
<organism evidence="3 4">
    <name type="scientific">Thiolapillus brandeum</name>
    <dbReference type="NCBI Taxonomy" id="1076588"/>
    <lineage>
        <taxon>Bacteria</taxon>
        <taxon>Pseudomonadati</taxon>
        <taxon>Pseudomonadota</taxon>
        <taxon>Gammaproteobacteria</taxon>
        <taxon>Chromatiales</taxon>
        <taxon>Sedimenticolaceae</taxon>
        <taxon>Thiolapillus</taxon>
    </lineage>
</organism>
<evidence type="ECO:0000256" key="1">
    <source>
        <dbReference type="SAM" id="Phobius"/>
    </source>
</evidence>
<dbReference type="PANTHER" id="PTHR45228">
    <property type="entry name" value="CYCLIC DI-GMP PHOSPHODIESTERASE TM_0186-RELATED"/>
    <property type="match status" value="1"/>
</dbReference>
<dbReference type="SMART" id="SM00471">
    <property type="entry name" value="HDc"/>
    <property type="match status" value="1"/>
</dbReference>
<dbReference type="CDD" id="cd00077">
    <property type="entry name" value="HDc"/>
    <property type="match status" value="1"/>
</dbReference>
<keyword evidence="4" id="KW-1185">Reference proteome</keyword>
<feature type="transmembrane region" description="Helical" evidence="1">
    <location>
        <begin position="111"/>
        <end position="128"/>
    </location>
</feature>
<dbReference type="Pfam" id="PF20969">
    <property type="entry name" value="MASE11"/>
    <property type="match status" value="1"/>
</dbReference>